<sequence>MSDIAQTIIYLSLFISLYFEIFMLLTYLERRHSIKQEEDRPMPTDLPAVSVIVPCFNEEQTITKTIESILDLDYPKEKLNIIIVDDGSTDNTQNVLNRFRNNKQIEILKKENGGKYSALNFGLKYVTTPFVGCLDADSFVEKQTLKIIISHFTSSEIMAVTPAIKVFEPTSIIQLIQKVEYSWGIFLRKMLSFLGAIYITPGPFSIFRKQVFDELGGYKHAHFTEDFEIALRMHSNHMKIVNAHNAHIYTVAPYTLKSLYKQRLRWTYGFLNNMIDYRHMIFRRKFGNIGMYILPMAIVSIFIALYFTGTLIVNAAVKGAERFEQIQAAGLNLSIPSFDLFFININPIAIVTAVILLGTLAIIFISRKMTYGRVYLGRDVFYFLLFYGLIAPLWLAKALYSTAFARDISWK</sequence>
<accession>A0A1G2U5I6</accession>
<feature type="domain" description="Glycosyltransferase 2-like" evidence="5">
    <location>
        <begin position="50"/>
        <end position="215"/>
    </location>
</feature>
<organism evidence="6 7">
    <name type="scientific">Candidatus Zambryskibacteria bacterium RIFCSPLOWO2_01_FULL_45_21</name>
    <dbReference type="NCBI Taxonomy" id="1802761"/>
    <lineage>
        <taxon>Bacteria</taxon>
        <taxon>Candidatus Zambryskiibacteriota</taxon>
    </lineage>
</organism>
<protein>
    <recommendedName>
        <fullName evidence="5">Glycosyltransferase 2-like domain-containing protein</fullName>
    </recommendedName>
</protein>
<evidence type="ECO:0000313" key="6">
    <source>
        <dbReference type="EMBL" id="OHB04200.1"/>
    </source>
</evidence>
<keyword evidence="3" id="KW-0808">Transferase</keyword>
<dbReference type="Gene3D" id="3.90.550.10">
    <property type="entry name" value="Spore Coat Polysaccharide Biosynthesis Protein SpsA, Chain A"/>
    <property type="match status" value="1"/>
</dbReference>
<feature type="transmembrane region" description="Helical" evidence="4">
    <location>
        <begin position="289"/>
        <end position="313"/>
    </location>
</feature>
<dbReference type="SUPFAM" id="SSF53448">
    <property type="entry name" value="Nucleotide-diphospho-sugar transferases"/>
    <property type="match status" value="1"/>
</dbReference>
<dbReference type="AlphaFoldDB" id="A0A1G2U5I6"/>
<dbReference type="InterPro" id="IPR001173">
    <property type="entry name" value="Glyco_trans_2-like"/>
</dbReference>
<feature type="transmembrane region" description="Helical" evidence="4">
    <location>
        <begin position="6"/>
        <end position="28"/>
    </location>
</feature>
<keyword evidence="4" id="KW-1133">Transmembrane helix</keyword>
<comment type="caution">
    <text evidence="6">The sequence shown here is derived from an EMBL/GenBank/DDBJ whole genome shotgun (WGS) entry which is preliminary data.</text>
</comment>
<keyword evidence="2" id="KW-0328">Glycosyltransferase</keyword>
<dbReference type="CDD" id="cd06423">
    <property type="entry name" value="CESA_like"/>
    <property type="match status" value="1"/>
</dbReference>
<feature type="transmembrane region" description="Helical" evidence="4">
    <location>
        <begin position="341"/>
        <end position="365"/>
    </location>
</feature>
<proteinExistence type="inferred from homology"/>
<dbReference type="GO" id="GO:0016757">
    <property type="term" value="F:glycosyltransferase activity"/>
    <property type="evidence" value="ECO:0007669"/>
    <property type="project" value="UniProtKB-KW"/>
</dbReference>
<reference evidence="6 7" key="1">
    <citation type="journal article" date="2016" name="Nat. Commun.">
        <title>Thousands of microbial genomes shed light on interconnected biogeochemical processes in an aquifer system.</title>
        <authorList>
            <person name="Anantharaman K."/>
            <person name="Brown C.T."/>
            <person name="Hug L.A."/>
            <person name="Sharon I."/>
            <person name="Castelle C.J."/>
            <person name="Probst A.J."/>
            <person name="Thomas B.C."/>
            <person name="Singh A."/>
            <person name="Wilkins M.J."/>
            <person name="Karaoz U."/>
            <person name="Brodie E.L."/>
            <person name="Williams K.H."/>
            <person name="Hubbard S.S."/>
            <person name="Banfield J.F."/>
        </authorList>
    </citation>
    <scope>NUCLEOTIDE SEQUENCE [LARGE SCALE GENOMIC DNA]</scope>
</reference>
<evidence type="ECO:0000256" key="4">
    <source>
        <dbReference type="SAM" id="Phobius"/>
    </source>
</evidence>
<keyword evidence="4" id="KW-0472">Membrane</keyword>
<comment type="similarity">
    <text evidence="1">Belongs to the glycosyltransferase 2 family.</text>
</comment>
<gene>
    <name evidence="6" type="ORF">A3B14_02200</name>
</gene>
<evidence type="ECO:0000256" key="1">
    <source>
        <dbReference type="ARBA" id="ARBA00006739"/>
    </source>
</evidence>
<evidence type="ECO:0000313" key="7">
    <source>
        <dbReference type="Proteomes" id="UP000176800"/>
    </source>
</evidence>
<dbReference type="InterPro" id="IPR029044">
    <property type="entry name" value="Nucleotide-diphossugar_trans"/>
</dbReference>
<dbReference type="PANTHER" id="PTHR43630:SF1">
    <property type="entry name" value="POLY-BETA-1,6-N-ACETYL-D-GLUCOSAMINE SYNTHASE"/>
    <property type="match status" value="1"/>
</dbReference>
<name>A0A1G2U5I6_9BACT</name>
<evidence type="ECO:0000256" key="3">
    <source>
        <dbReference type="ARBA" id="ARBA00022679"/>
    </source>
</evidence>
<dbReference type="PANTHER" id="PTHR43630">
    <property type="entry name" value="POLY-BETA-1,6-N-ACETYL-D-GLUCOSAMINE SYNTHASE"/>
    <property type="match status" value="1"/>
</dbReference>
<feature type="transmembrane region" description="Helical" evidence="4">
    <location>
        <begin position="380"/>
        <end position="400"/>
    </location>
</feature>
<dbReference type="EMBL" id="MHWE01000010">
    <property type="protein sequence ID" value="OHB04200.1"/>
    <property type="molecule type" value="Genomic_DNA"/>
</dbReference>
<evidence type="ECO:0000256" key="2">
    <source>
        <dbReference type="ARBA" id="ARBA00022676"/>
    </source>
</evidence>
<evidence type="ECO:0000259" key="5">
    <source>
        <dbReference type="Pfam" id="PF00535"/>
    </source>
</evidence>
<dbReference type="Proteomes" id="UP000176800">
    <property type="component" value="Unassembled WGS sequence"/>
</dbReference>
<dbReference type="Pfam" id="PF00535">
    <property type="entry name" value="Glycos_transf_2"/>
    <property type="match status" value="1"/>
</dbReference>
<keyword evidence="4" id="KW-0812">Transmembrane</keyword>